<organism evidence="2 3">
    <name type="scientific">Giardia intestinalis</name>
    <name type="common">Giardia lamblia</name>
    <dbReference type="NCBI Taxonomy" id="5741"/>
    <lineage>
        <taxon>Eukaryota</taxon>
        <taxon>Metamonada</taxon>
        <taxon>Diplomonadida</taxon>
        <taxon>Hexamitidae</taxon>
        <taxon>Giardiinae</taxon>
        <taxon>Giardia</taxon>
    </lineage>
</organism>
<dbReference type="VEuPathDB" id="GiardiaDB:DHA2_153616"/>
<dbReference type="EMBL" id="AHGT01000099">
    <property type="protein sequence ID" value="ESU35120.1"/>
    <property type="molecule type" value="Genomic_DNA"/>
</dbReference>
<feature type="compositionally biased region" description="Low complexity" evidence="1">
    <location>
        <begin position="163"/>
        <end position="184"/>
    </location>
</feature>
<dbReference type="Proteomes" id="UP000018320">
    <property type="component" value="Unassembled WGS sequence"/>
</dbReference>
<evidence type="ECO:0000313" key="3">
    <source>
        <dbReference type="Proteomes" id="UP000018320"/>
    </source>
</evidence>
<dbReference type="VEuPathDB" id="GiardiaDB:QR46_4267"/>
<accession>V6TE42</accession>
<proteinExistence type="predicted"/>
<name>V6TE42_GIAIN</name>
<feature type="compositionally biased region" description="Basic and acidic residues" evidence="1">
    <location>
        <begin position="150"/>
        <end position="160"/>
    </location>
</feature>
<sequence>MSTIPAMKRSSMNISFKNSQTFCMFSNYVLSRGNASAYGRSTAGCTFGSRLGTPNPRYLNGLIDEYYRPIPRYSRRASGSRSRSHSPSSVRVQSNGKKTSRPSSNRSRGSRASSTTKDAGREPSIAYPPWYNDEDIRRFELVRRIREETSRVPKNSDKYDLVSGLSRPTSASSRSSSRASSRRGSFTEHNRNMWEPVRTQKATRRDAQKTIQRLVRAQSRDKKVVFDTPVVAQQPIHPVVATDSRHHIDTSSDSCEIADARPRLSTLQFYGKFLGSQALLKRRARRLQSLLDETPVFYAPNGDTVVLQDAETSDSSSTDTEHLARNAISGLMNLISEDGGSLSKPVRTRSTRRYANEHRQDISMDECIDLSKPGGVLLTDRNSLESRYRLYNQQRVLRPVLDQSTGYPSKHARE</sequence>
<evidence type="ECO:0000256" key="1">
    <source>
        <dbReference type="SAM" id="MobiDB-lite"/>
    </source>
</evidence>
<gene>
    <name evidence="2" type="ORF">DHA2_153616</name>
</gene>
<feature type="compositionally biased region" description="Low complexity" evidence="1">
    <location>
        <begin position="101"/>
        <end position="114"/>
    </location>
</feature>
<dbReference type="AlphaFoldDB" id="V6TE42"/>
<feature type="compositionally biased region" description="Low complexity" evidence="1">
    <location>
        <begin position="76"/>
        <end position="94"/>
    </location>
</feature>
<comment type="caution">
    <text evidence="2">The sequence shown here is derived from an EMBL/GenBank/DDBJ whole genome shotgun (WGS) entry which is preliminary data.</text>
</comment>
<feature type="region of interest" description="Disordered" evidence="1">
    <location>
        <begin position="150"/>
        <end position="207"/>
    </location>
</feature>
<reference evidence="2 3" key="2">
    <citation type="journal article" date="2013" name="Genome Biol. Evol.">
        <title>Genome sequencing of Giardia lamblia genotypes A2 and B isolates (DH and GS) and comparative analysis with the genomes of genotypes A1 and E (WB and Pig).</title>
        <authorList>
            <person name="Adam R.D."/>
            <person name="Dahlstrom E.W."/>
            <person name="Martens C.A."/>
            <person name="Bruno D.P."/>
            <person name="Barbian K.D."/>
            <person name="Ricklefs S.M."/>
            <person name="Hernandez M.M."/>
            <person name="Narla N.P."/>
            <person name="Patel R.B."/>
            <person name="Porcella S.F."/>
            <person name="Nash T.E."/>
        </authorList>
    </citation>
    <scope>NUCLEOTIDE SEQUENCE [LARGE SCALE GENOMIC DNA]</scope>
    <source>
        <strain evidence="2 3">DH</strain>
    </source>
</reference>
<evidence type="ECO:0000313" key="2">
    <source>
        <dbReference type="EMBL" id="ESU35120.1"/>
    </source>
</evidence>
<reference evidence="3" key="1">
    <citation type="submission" date="2012-02" db="EMBL/GenBank/DDBJ databases">
        <title>Genome sequencing of Giardia lamblia Genotypes A2 and B isolates (DH and GS) and comparative analysis with the genomes of Genotypes A1 and E (WB and Pig).</title>
        <authorList>
            <person name="Adam R."/>
            <person name="Dahlstrom E."/>
            <person name="Martens C."/>
            <person name="Bruno D."/>
            <person name="Barbian K."/>
            <person name="Porcella S.F."/>
            <person name="Nash T."/>
        </authorList>
    </citation>
    <scope>NUCLEOTIDE SEQUENCE</scope>
    <source>
        <strain evidence="3">DH</strain>
    </source>
</reference>
<feature type="region of interest" description="Disordered" evidence="1">
    <location>
        <begin position="74"/>
        <end position="127"/>
    </location>
</feature>
<dbReference type="VEuPathDB" id="GiardiaDB:GL50803_0012828"/>
<dbReference type="VEuPathDB" id="GiardiaDB:GL50581_3910"/>
<protein>
    <submittedName>
        <fullName evidence="2">Uncharacterized protein</fullName>
    </submittedName>
</protein>